<dbReference type="OrthoDB" id="6257889at2759"/>
<comment type="caution">
    <text evidence="1">The sequence shown here is derived from an EMBL/GenBank/DDBJ whole genome shotgun (WGS) entry which is preliminary data.</text>
</comment>
<accession>A0A8E0RQ25</accession>
<sequence>MLRAIKRGRNIAGSADHPWFHNCCIRFLIRLQQCPLITTESSESPVSRVLMTELPLIFEGWPSSSHCSASGMNDEFLALNKSSFPHVFRGELKLIRRRNCILTRCFIEPDKRAHYLSKLPLPSLGLENTTWQTCAEALKLLRTMYTTTLGAVDNTIIEKFRLACKEQFPMANAFLTGPERNDLRSRMVEAGSATAVSGVYVTYSTESDVFSPSVHTTLHQSLNTMSISGDAMLNGEPENPSCNSPCIAHVNNVNMKMHTLDNNRTRLSTSTF</sequence>
<proteinExistence type="predicted"/>
<evidence type="ECO:0000313" key="2">
    <source>
        <dbReference type="Proteomes" id="UP000728185"/>
    </source>
</evidence>
<evidence type="ECO:0000313" key="1">
    <source>
        <dbReference type="EMBL" id="KAA0187351.1"/>
    </source>
</evidence>
<organism evidence="1 2">
    <name type="scientific">Fasciolopsis buskii</name>
    <dbReference type="NCBI Taxonomy" id="27845"/>
    <lineage>
        <taxon>Eukaryota</taxon>
        <taxon>Metazoa</taxon>
        <taxon>Spiralia</taxon>
        <taxon>Lophotrochozoa</taxon>
        <taxon>Platyhelminthes</taxon>
        <taxon>Trematoda</taxon>
        <taxon>Digenea</taxon>
        <taxon>Plagiorchiida</taxon>
        <taxon>Echinostomata</taxon>
        <taxon>Echinostomatoidea</taxon>
        <taxon>Fasciolidae</taxon>
        <taxon>Fasciolopsis</taxon>
    </lineage>
</organism>
<protein>
    <submittedName>
        <fullName evidence="1">Uncharacterized protein</fullName>
    </submittedName>
</protein>
<dbReference type="Proteomes" id="UP000728185">
    <property type="component" value="Unassembled WGS sequence"/>
</dbReference>
<dbReference type="AlphaFoldDB" id="A0A8E0RQ25"/>
<dbReference type="EMBL" id="LUCM01009173">
    <property type="protein sequence ID" value="KAA0187351.1"/>
    <property type="molecule type" value="Genomic_DNA"/>
</dbReference>
<reference evidence="1" key="1">
    <citation type="submission" date="2019-05" db="EMBL/GenBank/DDBJ databases">
        <title>Annotation for the trematode Fasciolopsis buski.</title>
        <authorList>
            <person name="Choi Y.-J."/>
        </authorList>
    </citation>
    <scope>NUCLEOTIDE SEQUENCE</scope>
    <source>
        <strain evidence="1">HT</strain>
        <tissue evidence="1">Whole worm</tissue>
    </source>
</reference>
<gene>
    <name evidence="1" type="ORF">FBUS_09587</name>
</gene>
<keyword evidence="2" id="KW-1185">Reference proteome</keyword>
<name>A0A8E0RQ25_9TREM</name>